<dbReference type="Proteomes" id="UP000547510">
    <property type="component" value="Unassembled WGS sequence"/>
</dbReference>
<dbReference type="InterPro" id="IPR011991">
    <property type="entry name" value="ArsR-like_HTH"/>
</dbReference>
<dbReference type="InterPro" id="IPR036390">
    <property type="entry name" value="WH_DNA-bd_sf"/>
</dbReference>
<comment type="caution">
    <text evidence="2">The sequence shown here is derived from an EMBL/GenBank/DDBJ whole genome shotgun (WGS) entry which is preliminary data.</text>
</comment>
<name>A0A841CRR6_9PSEU</name>
<proteinExistence type="predicted"/>
<dbReference type="InterPro" id="IPR005149">
    <property type="entry name" value="Tscrpt_reg_PadR_N"/>
</dbReference>
<protein>
    <submittedName>
        <fullName evidence="2">DNA-binding PadR family transcriptional regulator</fullName>
    </submittedName>
</protein>
<gene>
    <name evidence="2" type="ORF">FHS29_007065</name>
</gene>
<evidence type="ECO:0000313" key="2">
    <source>
        <dbReference type="EMBL" id="MBB5960441.1"/>
    </source>
</evidence>
<dbReference type="CDD" id="cd00090">
    <property type="entry name" value="HTH_ARSR"/>
    <property type="match status" value="1"/>
</dbReference>
<accession>A0A841CRR6</accession>
<organism evidence="2 3">
    <name type="scientific">Saccharothrix tamanrassetensis</name>
    <dbReference type="NCBI Taxonomy" id="1051531"/>
    <lineage>
        <taxon>Bacteria</taxon>
        <taxon>Bacillati</taxon>
        <taxon>Actinomycetota</taxon>
        <taxon>Actinomycetes</taxon>
        <taxon>Pseudonocardiales</taxon>
        <taxon>Pseudonocardiaceae</taxon>
        <taxon>Saccharothrix</taxon>
    </lineage>
</organism>
<dbReference type="EMBL" id="JACHJN010000016">
    <property type="protein sequence ID" value="MBB5960441.1"/>
    <property type="molecule type" value="Genomic_DNA"/>
</dbReference>
<evidence type="ECO:0000313" key="3">
    <source>
        <dbReference type="Proteomes" id="UP000547510"/>
    </source>
</evidence>
<dbReference type="Pfam" id="PF03551">
    <property type="entry name" value="PadR"/>
    <property type="match status" value="1"/>
</dbReference>
<keyword evidence="2" id="KW-0238">DNA-binding</keyword>
<dbReference type="GO" id="GO:0003677">
    <property type="term" value="F:DNA binding"/>
    <property type="evidence" value="ECO:0007669"/>
    <property type="project" value="UniProtKB-KW"/>
</dbReference>
<feature type="domain" description="Transcription regulator PadR N-terminal" evidence="1">
    <location>
        <begin position="24"/>
        <end position="84"/>
    </location>
</feature>
<sequence>MTGPRMTPQTVAVLRVLLEDPTVPRYGLDIARQSGLKTGTLHPILNRLQQAGLIESFWEDAANHEDQGRPRRRYYRFTGHGAATAYQAVTRAETTTTGGHSALRPRPGH</sequence>
<reference evidence="2 3" key="1">
    <citation type="submission" date="2020-08" db="EMBL/GenBank/DDBJ databases">
        <title>Genomic Encyclopedia of Type Strains, Phase III (KMG-III): the genomes of soil and plant-associated and newly described type strains.</title>
        <authorList>
            <person name="Whitman W."/>
        </authorList>
    </citation>
    <scope>NUCLEOTIDE SEQUENCE [LARGE SCALE GENOMIC DNA]</scope>
    <source>
        <strain evidence="2 3">CECT 8640</strain>
    </source>
</reference>
<dbReference type="RefSeq" id="WP_184698652.1">
    <property type="nucleotide sequence ID" value="NZ_JACHJN010000016.1"/>
</dbReference>
<evidence type="ECO:0000259" key="1">
    <source>
        <dbReference type="Pfam" id="PF03551"/>
    </source>
</evidence>
<dbReference type="AlphaFoldDB" id="A0A841CRR6"/>
<dbReference type="Gene3D" id="1.10.10.10">
    <property type="entry name" value="Winged helix-like DNA-binding domain superfamily/Winged helix DNA-binding domain"/>
    <property type="match status" value="1"/>
</dbReference>
<dbReference type="SUPFAM" id="SSF46785">
    <property type="entry name" value="Winged helix' DNA-binding domain"/>
    <property type="match status" value="1"/>
</dbReference>
<keyword evidence="3" id="KW-1185">Reference proteome</keyword>
<dbReference type="InterPro" id="IPR036388">
    <property type="entry name" value="WH-like_DNA-bd_sf"/>
</dbReference>